<dbReference type="InterPro" id="IPR011049">
    <property type="entry name" value="Serralysin-like_metalloprot_C"/>
</dbReference>
<dbReference type="AlphaFoldDB" id="A0A328AK25"/>
<dbReference type="InterPro" id="IPR050557">
    <property type="entry name" value="RTX_toxin/Mannuronan_C5-epim"/>
</dbReference>
<name>A0A328AK25_9CAUL</name>
<keyword evidence="5" id="KW-1185">Reference proteome</keyword>
<sequence>MPTLITGPAGVDMNGLDVSVLLDGTVTLETPTQYVEDYYGQTISFAGTGFTYDSFGYPTGGLVTGLQVSQAGQLIYQVTGMSIPVTTWEYWANTGDTVGAMKGVLGGADTFTGSIGADTIGGFAGDDVMSGGGGNDVMDGGADGVASSGSGADTMTGDAGNDTLTDEDGQNFLQGGDGNDSINGGADFDRTNGNVGNDTVHGNAGDDWVTGGKDSDVLYGDAGKDIVNGNVGNDTGYGGAGDDVVRGGQNDDVLYGDDGNDWITGDLGNDTLTGGPGADTFRAFSGGGLDRITDFHAAEGDRIQLDPGTAYTTAQVGADVVITLGGGATTTLVGVNLADLPQGWIFGA</sequence>
<evidence type="ECO:0000313" key="5">
    <source>
        <dbReference type="Proteomes" id="UP000249254"/>
    </source>
</evidence>
<comment type="subcellular location">
    <subcellularLocation>
        <location evidence="1">Secreted</location>
    </subcellularLocation>
</comment>
<evidence type="ECO:0000256" key="2">
    <source>
        <dbReference type="ARBA" id="ARBA00022525"/>
    </source>
</evidence>
<dbReference type="GO" id="GO:0005509">
    <property type="term" value="F:calcium ion binding"/>
    <property type="evidence" value="ECO:0007669"/>
    <property type="project" value="InterPro"/>
</dbReference>
<reference evidence="5" key="1">
    <citation type="submission" date="2018-05" db="EMBL/GenBank/DDBJ databases">
        <authorList>
            <person name="Li X."/>
        </authorList>
    </citation>
    <scope>NUCLEOTIDE SEQUENCE [LARGE SCALE GENOMIC DNA]</scope>
    <source>
        <strain evidence="5">LX32</strain>
    </source>
</reference>
<keyword evidence="2" id="KW-0964">Secreted</keyword>
<comment type="caution">
    <text evidence="4">The sequence shown here is derived from an EMBL/GenBank/DDBJ whole genome shotgun (WGS) entry which is preliminary data.</text>
</comment>
<dbReference type="EMBL" id="QFYQ01000001">
    <property type="protein sequence ID" value="RAK54406.1"/>
    <property type="molecule type" value="Genomic_DNA"/>
</dbReference>
<dbReference type="Gene3D" id="2.150.10.10">
    <property type="entry name" value="Serralysin-like metalloprotease, C-terminal"/>
    <property type="match status" value="3"/>
</dbReference>
<organism evidence="4 5">
    <name type="scientific">Phenylobacterium soli</name>
    <dbReference type="NCBI Taxonomy" id="2170551"/>
    <lineage>
        <taxon>Bacteria</taxon>
        <taxon>Pseudomonadati</taxon>
        <taxon>Pseudomonadota</taxon>
        <taxon>Alphaproteobacteria</taxon>
        <taxon>Caulobacterales</taxon>
        <taxon>Caulobacteraceae</taxon>
        <taxon>Phenylobacterium</taxon>
    </lineage>
</organism>
<feature type="region of interest" description="Disordered" evidence="3">
    <location>
        <begin position="139"/>
        <end position="210"/>
    </location>
</feature>
<dbReference type="Pfam" id="PF00353">
    <property type="entry name" value="HemolysinCabind"/>
    <property type="match status" value="4"/>
</dbReference>
<proteinExistence type="predicted"/>
<dbReference type="InterPro" id="IPR001343">
    <property type="entry name" value="Hemolysn_Ca-bd"/>
</dbReference>
<dbReference type="GO" id="GO:0005576">
    <property type="term" value="C:extracellular region"/>
    <property type="evidence" value="ECO:0007669"/>
    <property type="project" value="UniProtKB-SubCell"/>
</dbReference>
<dbReference type="SUPFAM" id="SSF51120">
    <property type="entry name" value="beta-Roll"/>
    <property type="match status" value="2"/>
</dbReference>
<gene>
    <name evidence="4" type="ORF">DJ017_07660</name>
</gene>
<dbReference type="RefSeq" id="WP_111528157.1">
    <property type="nucleotide sequence ID" value="NZ_JBHRSG010000004.1"/>
</dbReference>
<feature type="compositionally biased region" description="Low complexity" evidence="3">
    <location>
        <begin position="139"/>
        <end position="153"/>
    </location>
</feature>
<evidence type="ECO:0000256" key="3">
    <source>
        <dbReference type="SAM" id="MobiDB-lite"/>
    </source>
</evidence>
<dbReference type="PRINTS" id="PR00313">
    <property type="entry name" value="CABNDNGRPT"/>
</dbReference>
<dbReference type="OrthoDB" id="7210110at2"/>
<dbReference type="Proteomes" id="UP000249254">
    <property type="component" value="Unassembled WGS sequence"/>
</dbReference>
<dbReference type="PANTHER" id="PTHR38340:SF1">
    <property type="entry name" value="S-LAYER PROTEIN"/>
    <property type="match status" value="1"/>
</dbReference>
<evidence type="ECO:0000313" key="4">
    <source>
        <dbReference type="EMBL" id="RAK54406.1"/>
    </source>
</evidence>
<protein>
    <submittedName>
        <fullName evidence="4">Calcium-binding protein</fullName>
    </submittedName>
</protein>
<dbReference type="InterPro" id="IPR018511">
    <property type="entry name" value="Hemolysin-typ_Ca-bd_CS"/>
</dbReference>
<evidence type="ECO:0000256" key="1">
    <source>
        <dbReference type="ARBA" id="ARBA00004613"/>
    </source>
</evidence>
<accession>A0A328AK25</accession>
<dbReference type="PROSITE" id="PS00330">
    <property type="entry name" value="HEMOLYSIN_CALCIUM"/>
    <property type="match status" value="1"/>
</dbReference>
<dbReference type="PANTHER" id="PTHR38340">
    <property type="entry name" value="S-LAYER PROTEIN"/>
    <property type="match status" value="1"/>
</dbReference>